<sequence>MTAAALLEILDDLRARPHAPDRAPVQHAALGYLTALVREGLDLDEQEPIPDDRPIGEVGVDSLLALELGDRIAEDIGVTLSAETLADQPTLRELADRLAAEVPAAAA</sequence>
<evidence type="ECO:0000256" key="2">
    <source>
        <dbReference type="ARBA" id="ARBA00022553"/>
    </source>
</evidence>
<dbReference type="PROSITE" id="PS00012">
    <property type="entry name" value="PHOSPHOPANTETHEINE"/>
    <property type="match status" value="1"/>
</dbReference>
<dbReference type="GO" id="GO:0031177">
    <property type="term" value="F:phosphopantetheine binding"/>
    <property type="evidence" value="ECO:0007669"/>
    <property type="project" value="InterPro"/>
</dbReference>
<dbReference type="InterPro" id="IPR020806">
    <property type="entry name" value="PKS_PP-bd"/>
</dbReference>
<comment type="caution">
    <text evidence="4">The sequence shown here is derived from an EMBL/GenBank/DDBJ whole genome shotgun (WGS) entry which is preliminary data.</text>
</comment>
<dbReference type="GO" id="GO:0017000">
    <property type="term" value="P:antibiotic biosynthetic process"/>
    <property type="evidence" value="ECO:0007669"/>
    <property type="project" value="UniProtKB-ARBA"/>
</dbReference>
<keyword evidence="2" id="KW-0597">Phosphoprotein</keyword>
<dbReference type="SUPFAM" id="SSF47336">
    <property type="entry name" value="ACP-like"/>
    <property type="match status" value="1"/>
</dbReference>
<dbReference type="PATRIC" id="fig|66876.3.peg.1757"/>
<evidence type="ECO:0000259" key="3">
    <source>
        <dbReference type="PROSITE" id="PS50075"/>
    </source>
</evidence>
<dbReference type="Proteomes" id="UP000037982">
    <property type="component" value="Unassembled WGS sequence"/>
</dbReference>
<evidence type="ECO:0000313" key="5">
    <source>
        <dbReference type="Proteomes" id="UP000037982"/>
    </source>
</evidence>
<dbReference type="Gene3D" id="1.10.1200.10">
    <property type="entry name" value="ACP-like"/>
    <property type="match status" value="1"/>
</dbReference>
<dbReference type="InterPro" id="IPR009081">
    <property type="entry name" value="PP-bd_ACP"/>
</dbReference>
<dbReference type="RefSeq" id="WP_053923014.1">
    <property type="nucleotide sequence ID" value="NZ_LGKG01000046.1"/>
</dbReference>
<dbReference type="EMBL" id="LGKG01000046">
    <property type="protein sequence ID" value="KPC65294.1"/>
    <property type="molecule type" value="Genomic_DNA"/>
</dbReference>
<dbReference type="Pfam" id="PF00550">
    <property type="entry name" value="PP-binding"/>
    <property type="match status" value="1"/>
</dbReference>
<organism evidence="4 5">
    <name type="scientific">Streptomyces chattanoogensis</name>
    <dbReference type="NCBI Taxonomy" id="66876"/>
    <lineage>
        <taxon>Bacteria</taxon>
        <taxon>Bacillati</taxon>
        <taxon>Actinomycetota</taxon>
        <taxon>Actinomycetes</taxon>
        <taxon>Kitasatosporales</taxon>
        <taxon>Streptomycetaceae</taxon>
        <taxon>Streptomyces</taxon>
    </lineage>
</organism>
<protein>
    <recommendedName>
        <fullName evidence="3">Carrier domain-containing protein</fullName>
    </recommendedName>
</protein>
<evidence type="ECO:0000256" key="1">
    <source>
        <dbReference type="ARBA" id="ARBA00022450"/>
    </source>
</evidence>
<accession>A0A0N0XY65</accession>
<dbReference type="PROSITE" id="PS50075">
    <property type="entry name" value="CARRIER"/>
    <property type="match status" value="1"/>
</dbReference>
<keyword evidence="5" id="KW-1185">Reference proteome</keyword>
<dbReference type="InterPro" id="IPR006162">
    <property type="entry name" value="Ppantetheine_attach_site"/>
</dbReference>
<evidence type="ECO:0000313" key="4">
    <source>
        <dbReference type="EMBL" id="KPC65294.1"/>
    </source>
</evidence>
<dbReference type="InterPro" id="IPR036736">
    <property type="entry name" value="ACP-like_sf"/>
</dbReference>
<dbReference type="AlphaFoldDB" id="A0A0N0XY65"/>
<keyword evidence="1" id="KW-0596">Phosphopantetheine</keyword>
<name>A0A0N0XY65_9ACTN</name>
<gene>
    <name evidence="4" type="ORF">ADL29_08025</name>
</gene>
<feature type="domain" description="Carrier" evidence="3">
    <location>
        <begin position="27"/>
        <end position="102"/>
    </location>
</feature>
<dbReference type="SMART" id="SM00823">
    <property type="entry name" value="PKS_PP"/>
    <property type="match status" value="1"/>
</dbReference>
<reference evidence="5" key="1">
    <citation type="submission" date="2015-07" db="EMBL/GenBank/DDBJ databases">
        <authorList>
            <person name="Ju K.-S."/>
            <person name="Doroghazi J.R."/>
            <person name="Metcalf W.W."/>
        </authorList>
    </citation>
    <scope>NUCLEOTIDE SEQUENCE [LARGE SCALE GENOMIC DNA]</scope>
    <source>
        <strain evidence="5">NRRL ISP-5002</strain>
    </source>
</reference>
<proteinExistence type="predicted"/>